<comment type="caution">
    <text evidence="2">The sequence shown here is derived from an EMBL/GenBank/DDBJ whole genome shotgun (WGS) entry which is preliminary data.</text>
</comment>
<reference evidence="2 3" key="1">
    <citation type="submission" date="2019-08" db="EMBL/GenBank/DDBJ databases">
        <title>Whole genome of Aphis craccivora.</title>
        <authorList>
            <person name="Voronova N.V."/>
            <person name="Shulinski R.S."/>
            <person name="Bandarenka Y.V."/>
            <person name="Zhorov D.G."/>
            <person name="Warner D."/>
        </authorList>
    </citation>
    <scope>NUCLEOTIDE SEQUENCE [LARGE SCALE GENOMIC DNA]</scope>
    <source>
        <strain evidence="2">180601</strain>
        <tissue evidence="2">Whole Body</tissue>
    </source>
</reference>
<accession>A0A6G0VYP3</accession>
<proteinExistence type="predicted"/>
<name>A0A6G0VYP3_APHCR</name>
<dbReference type="Pfam" id="PF21788">
    <property type="entry name" value="TNP-like_GBD"/>
    <property type="match status" value="1"/>
</dbReference>
<dbReference type="EMBL" id="VUJU01010403">
    <property type="protein sequence ID" value="KAF0714463.1"/>
    <property type="molecule type" value="Genomic_DNA"/>
</dbReference>
<organism evidence="2 3">
    <name type="scientific">Aphis craccivora</name>
    <name type="common">Cowpea aphid</name>
    <dbReference type="NCBI Taxonomy" id="307492"/>
    <lineage>
        <taxon>Eukaryota</taxon>
        <taxon>Metazoa</taxon>
        <taxon>Ecdysozoa</taxon>
        <taxon>Arthropoda</taxon>
        <taxon>Hexapoda</taxon>
        <taxon>Insecta</taxon>
        <taxon>Pterygota</taxon>
        <taxon>Neoptera</taxon>
        <taxon>Paraneoptera</taxon>
        <taxon>Hemiptera</taxon>
        <taxon>Sternorrhyncha</taxon>
        <taxon>Aphidomorpha</taxon>
        <taxon>Aphidoidea</taxon>
        <taxon>Aphididae</taxon>
        <taxon>Aphidini</taxon>
        <taxon>Aphis</taxon>
        <taxon>Aphis</taxon>
    </lineage>
</organism>
<evidence type="ECO:0000313" key="2">
    <source>
        <dbReference type="EMBL" id="KAF0714463.1"/>
    </source>
</evidence>
<dbReference type="InterPro" id="IPR048366">
    <property type="entry name" value="TNP-like_GBD"/>
</dbReference>
<keyword evidence="3" id="KW-1185">Reference proteome</keyword>
<feature type="domain" description="Transposable element P transposase-like GTP-binding insertion" evidence="1">
    <location>
        <begin position="66"/>
        <end position="132"/>
    </location>
</feature>
<sequence length="188" mass="21526">MQIIIVRGIFKNWKQPIYVNFDQQVTPEIIYEAISILYENAYTVGACLSDCGGCNKIYFLADTPHLKLIRNWILDTGFIVSDGSRINSAPLRELIKVIRTEISVCHKLSQKHLDCVKSERQNVGLAVQLLSYNKVLSENTGQFIETISNWFDIMNSYTPSEILCTKKPYGLNLEDQNNCLEKVYKLIL</sequence>
<evidence type="ECO:0000259" key="1">
    <source>
        <dbReference type="Pfam" id="PF21788"/>
    </source>
</evidence>
<evidence type="ECO:0000313" key="3">
    <source>
        <dbReference type="Proteomes" id="UP000478052"/>
    </source>
</evidence>
<protein>
    <submittedName>
        <fullName evidence="2">THAP-type domain-containing protein</fullName>
    </submittedName>
</protein>
<gene>
    <name evidence="2" type="ORF">FWK35_00025106</name>
</gene>
<dbReference type="AlphaFoldDB" id="A0A6G0VYP3"/>
<dbReference type="Proteomes" id="UP000478052">
    <property type="component" value="Unassembled WGS sequence"/>
</dbReference>
<dbReference type="OrthoDB" id="6629314at2759"/>